<protein>
    <submittedName>
        <fullName evidence="1">Calcium-transporting ATPase 9, plasma membrane-type</fullName>
    </submittedName>
</protein>
<dbReference type="SUPFAM" id="SSF81653">
    <property type="entry name" value="Calcium ATPase, transduction domain A"/>
    <property type="match status" value="1"/>
</dbReference>
<reference evidence="1 2" key="1">
    <citation type="submission" date="2018-09" db="EMBL/GenBank/DDBJ databases">
        <title>A high-quality reference genome of wild soybean provides a powerful tool to mine soybean genomes.</title>
        <authorList>
            <person name="Xie M."/>
            <person name="Chung C.Y.L."/>
            <person name="Li M.-W."/>
            <person name="Wong F.-L."/>
            <person name="Chan T.-F."/>
            <person name="Lam H.-M."/>
        </authorList>
    </citation>
    <scope>NUCLEOTIDE SEQUENCE [LARGE SCALE GENOMIC DNA]</scope>
    <source>
        <strain evidence="2">cv. W05</strain>
        <tissue evidence="1">Hypocotyl of etiolated seedlings</tissue>
    </source>
</reference>
<dbReference type="Proteomes" id="UP000289340">
    <property type="component" value="Chromosome 12"/>
</dbReference>
<dbReference type="SMR" id="A0A445HNG5"/>
<evidence type="ECO:0000313" key="2">
    <source>
        <dbReference type="Proteomes" id="UP000289340"/>
    </source>
</evidence>
<evidence type="ECO:0000313" key="1">
    <source>
        <dbReference type="EMBL" id="RZB75249.1"/>
    </source>
</evidence>
<name>A0A445HNG5_GLYSO</name>
<keyword evidence="2" id="KW-1185">Reference proteome</keyword>
<sequence>MSLYDILSLSAPADEVLTMGHSLAIDQSSMTGESKILCFIYFLLTKLLVHKDHKTPFFFMSGCKVADGVGLMQV</sequence>
<dbReference type="Gene3D" id="2.70.150.10">
    <property type="entry name" value="Calcium-transporting ATPase, cytoplasmic transduction domain A"/>
    <property type="match status" value="1"/>
</dbReference>
<accession>A0A445HNG5</accession>
<dbReference type="InterPro" id="IPR008250">
    <property type="entry name" value="ATPase_P-typ_transduc_dom_A_sf"/>
</dbReference>
<dbReference type="EMBL" id="QZWG01000012">
    <property type="protein sequence ID" value="RZB75249.1"/>
    <property type="molecule type" value="Genomic_DNA"/>
</dbReference>
<dbReference type="AlphaFoldDB" id="A0A445HNG5"/>
<gene>
    <name evidence="1" type="ORF">D0Y65_033925</name>
</gene>
<organism evidence="1 2">
    <name type="scientific">Glycine soja</name>
    <name type="common">Wild soybean</name>
    <dbReference type="NCBI Taxonomy" id="3848"/>
    <lineage>
        <taxon>Eukaryota</taxon>
        <taxon>Viridiplantae</taxon>
        <taxon>Streptophyta</taxon>
        <taxon>Embryophyta</taxon>
        <taxon>Tracheophyta</taxon>
        <taxon>Spermatophyta</taxon>
        <taxon>Magnoliopsida</taxon>
        <taxon>eudicotyledons</taxon>
        <taxon>Gunneridae</taxon>
        <taxon>Pentapetalae</taxon>
        <taxon>rosids</taxon>
        <taxon>fabids</taxon>
        <taxon>Fabales</taxon>
        <taxon>Fabaceae</taxon>
        <taxon>Papilionoideae</taxon>
        <taxon>50 kb inversion clade</taxon>
        <taxon>NPAAA clade</taxon>
        <taxon>indigoferoid/millettioid clade</taxon>
        <taxon>Phaseoleae</taxon>
        <taxon>Glycine</taxon>
        <taxon>Glycine subgen. Soja</taxon>
    </lineage>
</organism>
<proteinExistence type="predicted"/>
<comment type="caution">
    <text evidence="1">The sequence shown here is derived from an EMBL/GenBank/DDBJ whole genome shotgun (WGS) entry which is preliminary data.</text>
</comment>